<feature type="transmembrane region" description="Helical" evidence="1">
    <location>
        <begin position="91"/>
        <end position="113"/>
    </location>
</feature>
<protein>
    <recommendedName>
        <fullName evidence="4">DUF4199 domain-containing protein</fullName>
    </recommendedName>
</protein>
<dbReference type="Pfam" id="PF13858">
    <property type="entry name" value="DUF4199"/>
    <property type="match status" value="1"/>
</dbReference>
<dbReference type="InterPro" id="IPR025250">
    <property type="entry name" value="DUF4199"/>
</dbReference>
<evidence type="ECO:0000313" key="2">
    <source>
        <dbReference type="EMBL" id="PHN04912.1"/>
    </source>
</evidence>
<feature type="transmembrane region" description="Helical" evidence="1">
    <location>
        <begin position="157"/>
        <end position="182"/>
    </location>
</feature>
<name>A0A2D0N8S5_FLAN2</name>
<comment type="caution">
    <text evidence="2">The sequence shown here is derived from an EMBL/GenBank/DDBJ whole genome shotgun (WGS) entry which is preliminary data.</text>
</comment>
<feature type="transmembrane region" description="Helical" evidence="1">
    <location>
        <begin position="51"/>
        <end position="70"/>
    </location>
</feature>
<proteinExistence type="predicted"/>
<gene>
    <name evidence="2" type="ORF">CRP01_17930</name>
</gene>
<keyword evidence="3" id="KW-1185">Reference proteome</keyword>
<dbReference type="EMBL" id="PDUD01000023">
    <property type="protein sequence ID" value="PHN04912.1"/>
    <property type="molecule type" value="Genomic_DNA"/>
</dbReference>
<evidence type="ECO:0000256" key="1">
    <source>
        <dbReference type="SAM" id="Phobius"/>
    </source>
</evidence>
<dbReference type="RefSeq" id="WP_099151457.1">
    <property type="nucleotide sequence ID" value="NZ_PDUD01000023.1"/>
</dbReference>
<sequence length="190" mass="20835">MNTLDNPNMIDPSTVPYAKKAFTQGLIASLILIALNLLLSITGLVKPGDTGAMTWISNILIWGLIAYFIYAAQTSHRDEDLGGYISYGRAFSVGGIVVLAITLITIVWSYIYFSFIDPDIFNTIRETSMEQMINQQGMSEEEAENAMEMMSFMWNPGMMSIFAGIGTVVAGLIIDLIVSAVVKRDNPAFA</sequence>
<keyword evidence="1" id="KW-0472">Membrane</keyword>
<organism evidence="2 3">
    <name type="scientific">Flavilitoribacter nigricans (strain ATCC 23147 / DSM 23189 / NBRC 102662 / NCIMB 1420 / SS-2)</name>
    <name type="common">Lewinella nigricans</name>
    <dbReference type="NCBI Taxonomy" id="1122177"/>
    <lineage>
        <taxon>Bacteria</taxon>
        <taxon>Pseudomonadati</taxon>
        <taxon>Bacteroidota</taxon>
        <taxon>Saprospiria</taxon>
        <taxon>Saprospirales</taxon>
        <taxon>Lewinellaceae</taxon>
        <taxon>Flavilitoribacter</taxon>
    </lineage>
</organism>
<reference evidence="2 3" key="1">
    <citation type="submission" date="2017-10" db="EMBL/GenBank/DDBJ databases">
        <title>The draft genome sequence of Lewinella nigricans NBRC 102662.</title>
        <authorList>
            <person name="Wang K."/>
        </authorList>
    </citation>
    <scope>NUCLEOTIDE SEQUENCE [LARGE SCALE GENOMIC DNA]</scope>
    <source>
        <strain evidence="2 3">NBRC 102662</strain>
    </source>
</reference>
<evidence type="ECO:0000313" key="3">
    <source>
        <dbReference type="Proteomes" id="UP000223913"/>
    </source>
</evidence>
<evidence type="ECO:0008006" key="4">
    <source>
        <dbReference type="Google" id="ProtNLM"/>
    </source>
</evidence>
<keyword evidence="1" id="KW-0812">Transmembrane</keyword>
<feature type="transmembrane region" description="Helical" evidence="1">
    <location>
        <begin position="21"/>
        <end position="45"/>
    </location>
</feature>
<dbReference type="AlphaFoldDB" id="A0A2D0N8S5"/>
<dbReference type="OrthoDB" id="1122768at2"/>
<keyword evidence="1" id="KW-1133">Transmembrane helix</keyword>
<dbReference type="Proteomes" id="UP000223913">
    <property type="component" value="Unassembled WGS sequence"/>
</dbReference>
<accession>A0A2D0N8S5</accession>